<keyword evidence="3" id="KW-1185">Reference proteome</keyword>
<evidence type="ECO:0000313" key="3">
    <source>
        <dbReference type="Proteomes" id="UP000001861"/>
    </source>
</evidence>
<dbReference type="GeneID" id="6015684"/>
<dbReference type="SMART" id="SM00225">
    <property type="entry name" value="BTB"/>
    <property type="match status" value="1"/>
</dbReference>
<dbReference type="Pfam" id="PF00651">
    <property type="entry name" value="BTB"/>
    <property type="match status" value="1"/>
</dbReference>
<dbReference type="Proteomes" id="UP000001861">
    <property type="component" value="Unassembled WGS sequence"/>
</dbReference>
<proteinExistence type="predicted"/>
<gene>
    <name evidence="2" type="ORF">CC1G_10647</name>
</gene>
<feature type="domain" description="BTB" evidence="1">
    <location>
        <begin position="16"/>
        <end position="81"/>
    </location>
</feature>
<dbReference type="eggNOG" id="ENOG502SDDF">
    <property type="taxonomic scope" value="Eukaryota"/>
</dbReference>
<dbReference type="KEGG" id="cci:CC1G_10647"/>
<organism evidence="2 3">
    <name type="scientific">Coprinopsis cinerea (strain Okayama-7 / 130 / ATCC MYA-4618 / FGSC 9003)</name>
    <name type="common">Inky cap fungus</name>
    <name type="synonym">Hormographiella aspergillata</name>
    <dbReference type="NCBI Taxonomy" id="240176"/>
    <lineage>
        <taxon>Eukaryota</taxon>
        <taxon>Fungi</taxon>
        <taxon>Dikarya</taxon>
        <taxon>Basidiomycota</taxon>
        <taxon>Agaricomycotina</taxon>
        <taxon>Agaricomycetes</taxon>
        <taxon>Agaricomycetidae</taxon>
        <taxon>Agaricales</taxon>
        <taxon>Agaricineae</taxon>
        <taxon>Psathyrellaceae</taxon>
        <taxon>Coprinopsis</taxon>
    </lineage>
</organism>
<dbReference type="STRING" id="240176.A8P648"/>
<dbReference type="CDD" id="cd18186">
    <property type="entry name" value="BTB_POZ_ZBTB_KLHL-like"/>
    <property type="match status" value="1"/>
</dbReference>
<protein>
    <recommendedName>
        <fullName evidence="1">BTB domain-containing protein</fullName>
    </recommendedName>
</protein>
<dbReference type="VEuPathDB" id="FungiDB:CC1G_10647"/>
<dbReference type="OrthoDB" id="71307at2759"/>
<name>A8P648_COPC7</name>
<dbReference type="RefSeq" id="XP_001839082.1">
    <property type="nucleotide sequence ID" value="XM_001839030.1"/>
</dbReference>
<dbReference type="OMA" id="DVKCMQC"/>
<evidence type="ECO:0000259" key="1">
    <source>
        <dbReference type="PROSITE" id="PS50097"/>
    </source>
</evidence>
<dbReference type="AlphaFoldDB" id="A8P648"/>
<dbReference type="SUPFAM" id="SSF54695">
    <property type="entry name" value="POZ domain"/>
    <property type="match status" value="1"/>
</dbReference>
<dbReference type="PROSITE" id="PS50097">
    <property type="entry name" value="BTB"/>
    <property type="match status" value="1"/>
</dbReference>
<reference evidence="2 3" key="1">
    <citation type="journal article" date="2010" name="Proc. Natl. Acad. Sci. U.S.A.">
        <title>Insights into evolution of multicellular fungi from the assembled chromosomes of the mushroom Coprinopsis cinerea (Coprinus cinereus).</title>
        <authorList>
            <person name="Stajich J.E."/>
            <person name="Wilke S.K."/>
            <person name="Ahren D."/>
            <person name="Au C.H."/>
            <person name="Birren B.W."/>
            <person name="Borodovsky M."/>
            <person name="Burns C."/>
            <person name="Canback B."/>
            <person name="Casselton L.A."/>
            <person name="Cheng C.K."/>
            <person name="Deng J."/>
            <person name="Dietrich F.S."/>
            <person name="Fargo D.C."/>
            <person name="Farman M.L."/>
            <person name="Gathman A.C."/>
            <person name="Goldberg J."/>
            <person name="Guigo R."/>
            <person name="Hoegger P.J."/>
            <person name="Hooker J.B."/>
            <person name="Huggins A."/>
            <person name="James T.Y."/>
            <person name="Kamada T."/>
            <person name="Kilaru S."/>
            <person name="Kodira C."/>
            <person name="Kues U."/>
            <person name="Kupfer D."/>
            <person name="Kwan H.S."/>
            <person name="Lomsadze A."/>
            <person name="Li W."/>
            <person name="Lilly W.W."/>
            <person name="Ma L.J."/>
            <person name="Mackey A.J."/>
            <person name="Manning G."/>
            <person name="Martin F."/>
            <person name="Muraguchi H."/>
            <person name="Natvig D.O."/>
            <person name="Palmerini H."/>
            <person name="Ramesh M.A."/>
            <person name="Rehmeyer C.J."/>
            <person name="Roe B.A."/>
            <person name="Shenoy N."/>
            <person name="Stanke M."/>
            <person name="Ter-Hovhannisyan V."/>
            <person name="Tunlid A."/>
            <person name="Velagapudi R."/>
            <person name="Vision T.J."/>
            <person name="Zeng Q."/>
            <person name="Zolan M.E."/>
            <person name="Pukkila P.J."/>
        </authorList>
    </citation>
    <scope>NUCLEOTIDE SEQUENCE [LARGE SCALE GENOMIC DNA]</scope>
    <source>
        <strain evidence="3">Okayama-7 / 130 / ATCC MYA-4618 / FGSC 9003</strain>
    </source>
</reference>
<dbReference type="InterPro" id="IPR000210">
    <property type="entry name" value="BTB/POZ_dom"/>
</dbReference>
<dbReference type="InterPro" id="IPR011333">
    <property type="entry name" value="SKP1/BTB/POZ_sf"/>
</dbReference>
<accession>A8P648</accession>
<dbReference type="InParanoid" id="A8P648"/>
<comment type="caution">
    <text evidence="2">The sequence shown here is derived from an EMBL/GenBank/DDBJ whole genome shotgun (WGS) entry which is preliminary data.</text>
</comment>
<dbReference type="EMBL" id="AACS02000005">
    <property type="protein sequence ID" value="EAU82742.1"/>
    <property type="molecule type" value="Genomic_DNA"/>
</dbReference>
<sequence length="281" mass="31700">MSAARDQSPLFRFPDADVVLLSGGSDATTEFHVHRRVLSLASPFFRDMFSLPQDPSKPNDIPRIPVAEPAPVLEKLLQLVYPMADPVLTSLEELKDVLGVAVKYDFEGAVSMLRAWLITPQFLHSAPVRVYAIACRYELEDEAKVASRYTLGVNLLDVPLSDELKWISAYHYHQLLVLHKRRAQAALGYLKDVKGDLKCMQCNGSNFHLQLPTPPKWWTEYEARAREELSLRPTTDVIFRLDFLYKAAAKGGCPRCPGSVLESWKFLMDLKNAIDDLPSTI</sequence>
<dbReference type="Gene3D" id="3.30.710.10">
    <property type="entry name" value="Potassium Channel Kv1.1, Chain A"/>
    <property type="match status" value="1"/>
</dbReference>
<evidence type="ECO:0000313" key="2">
    <source>
        <dbReference type="EMBL" id="EAU82742.1"/>
    </source>
</evidence>